<dbReference type="GO" id="GO:0004371">
    <property type="term" value="F:glycerone kinase activity"/>
    <property type="evidence" value="ECO:0007669"/>
    <property type="project" value="UniProtKB-EC"/>
</dbReference>
<evidence type="ECO:0000256" key="3">
    <source>
        <dbReference type="ARBA" id="ARBA00012578"/>
    </source>
</evidence>
<dbReference type="EC" id="2.7.1.29" evidence="1"/>
<reference evidence="19" key="1">
    <citation type="submission" date="2021-12" db="EMBL/GenBank/DDBJ databases">
        <authorList>
            <person name="King R."/>
        </authorList>
    </citation>
    <scope>NUCLEOTIDE SEQUENCE</scope>
</reference>
<name>A0A9P0BZD3_9NEOP</name>
<evidence type="ECO:0000256" key="6">
    <source>
        <dbReference type="ARBA" id="ARBA00022741"/>
    </source>
</evidence>
<dbReference type="GO" id="GO:0034012">
    <property type="term" value="F:FAD-AMP lyase (cyclizing) activity"/>
    <property type="evidence" value="ECO:0007669"/>
    <property type="project" value="UniProtKB-EC"/>
</dbReference>
<dbReference type="PANTHER" id="PTHR28629">
    <property type="entry name" value="TRIOKINASE/FMN CYCLASE"/>
    <property type="match status" value="1"/>
</dbReference>
<dbReference type="EC" id="4.6.1.15" evidence="3"/>
<organism evidence="19 20">
    <name type="scientific">Diatraea saccharalis</name>
    <name type="common">sugarcane borer</name>
    <dbReference type="NCBI Taxonomy" id="40085"/>
    <lineage>
        <taxon>Eukaryota</taxon>
        <taxon>Metazoa</taxon>
        <taxon>Ecdysozoa</taxon>
        <taxon>Arthropoda</taxon>
        <taxon>Hexapoda</taxon>
        <taxon>Insecta</taxon>
        <taxon>Pterygota</taxon>
        <taxon>Neoptera</taxon>
        <taxon>Endopterygota</taxon>
        <taxon>Lepidoptera</taxon>
        <taxon>Glossata</taxon>
        <taxon>Ditrysia</taxon>
        <taxon>Pyraloidea</taxon>
        <taxon>Crambidae</taxon>
        <taxon>Crambinae</taxon>
        <taxon>Diatraea</taxon>
    </lineage>
</organism>
<dbReference type="AlphaFoldDB" id="A0A9P0BZD3"/>
<dbReference type="Pfam" id="PF02734">
    <property type="entry name" value="Dak2"/>
    <property type="match status" value="1"/>
</dbReference>
<comment type="catalytic activity">
    <reaction evidence="13">
        <text>D-glyceraldehyde + ATP = D-glyceraldehyde 3-phosphate + ADP + H(+)</text>
        <dbReference type="Rhea" id="RHEA:13941"/>
        <dbReference type="ChEBI" id="CHEBI:15378"/>
        <dbReference type="ChEBI" id="CHEBI:17378"/>
        <dbReference type="ChEBI" id="CHEBI:30616"/>
        <dbReference type="ChEBI" id="CHEBI:59776"/>
        <dbReference type="ChEBI" id="CHEBI:456216"/>
        <dbReference type="EC" id="2.7.1.28"/>
    </reaction>
</comment>
<evidence type="ECO:0000313" key="20">
    <source>
        <dbReference type="Proteomes" id="UP001153714"/>
    </source>
</evidence>
<evidence type="ECO:0000256" key="14">
    <source>
        <dbReference type="ARBA" id="ARBA00048526"/>
    </source>
</evidence>
<gene>
    <name evidence="19" type="ORF">DIATSA_LOCUS3833</name>
</gene>
<proteinExistence type="predicted"/>
<dbReference type="GO" id="GO:0050354">
    <property type="term" value="F:triokinase activity"/>
    <property type="evidence" value="ECO:0007669"/>
    <property type="project" value="UniProtKB-EC"/>
</dbReference>
<evidence type="ECO:0000256" key="8">
    <source>
        <dbReference type="ARBA" id="ARBA00022840"/>
    </source>
</evidence>
<dbReference type="SMART" id="SM01120">
    <property type="entry name" value="Dak2"/>
    <property type="match status" value="1"/>
</dbReference>
<dbReference type="PROSITE" id="PS51481">
    <property type="entry name" value="DHAK"/>
    <property type="match status" value="1"/>
</dbReference>
<keyword evidence="5" id="KW-0808">Transferase</keyword>
<accession>A0A9P0BZD3</accession>
<keyword evidence="9" id="KW-0170">Cobalt</keyword>
<dbReference type="InterPro" id="IPR004006">
    <property type="entry name" value="DhaK_dom"/>
</dbReference>
<dbReference type="FunFam" id="1.25.40.340:FF:000002">
    <property type="entry name" value="Dihydroxyacetone kinase, L subunit"/>
    <property type="match status" value="1"/>
</dbReference>
<evidence type="ECO:0000256" key="2">
    <source>
        <dbReference type="ARBA" id="ARBA00012110"/>
    </source>
</evidence>
<comment type="catalytic activity">
    <reaction evidence="14">
        <text>FAD = riboflavin cyclic-4',5'-phosphate + AMP + H(+)</text>
        <dbReference type="Rhea" id="RHEA:13729"/>
        <dbReference type="ChEBI" id="CHEBI:15378"/>
        <dbReference type="ChEBI" id="CHEBI:57692"/>
        <dbReference type="ChEBI" id="CHEBI:76202"/>
        <dbReference type="ChEBI" id="CHEBI:456215"/>
        <dbReference type="EC" id="4.6.1.15"/>
    </reaction>
</comment>
<evidence type="ECO:0000259" key="18">
    <source>
        <dbReference type="PROSITE" id="PS51481"/>
    </source>
</evidence>
<dbReference type="FunFam" id="3.40.50.10440:FF:000001">
    <property type="entry name" value="Dihydroxyacetone kinase, DhaK subunit"/>
    <property type="match status" value="1"/>
</dbReference>
<dbReference type="Gene3D" id="3.40.50.10440">
    <property type="entry name" value="Dihydroxyacetone kinase, domain 1"/>
    <property type="match status" value="1"/>
</dbReference>
<evidence type="ECO:0000256" key="11">
    <source>
        <dbReference type="ARBA" id="ARBA00045490"/>
    </source>
</evidence>
<evidence type="ECO:0000256" key="9">
    <source>
        <dbReference type="ARBA" id="ARBA00023285"/>
    </source>
</evidence>
<evidence type="ECO:0000256" key="7">
    <source>
        <dbReference type="ARBA" id="ARBA00022777"/>
    </source>
</evidence>
<protein>
    <recommendedName>
        <fullName evidence="4">Triokinase/FMN cyclase</fullName>
        <ecNumber evidence="2">2.7.1.28</ecNumber>
        <ecNumber evidence="1">2.7.1.29</ecNumber>
        <ecNumber evidence="3">4.6.1.15</ecNumber>
    </recommendedName>
    <alternativeName>
        <fullName evidence="10">Bifunctional ATP-dependent dihydroxyacetone kinase/FAD-AMP lyase (cyclizing)</fullName>
    </alternativeName>
</protein>
<keyword evidence="8" id="KW-0067">ATP-binding</keyword>
<feature type="domain" description="DhaL" evidence="17">
    <location>
        <begin position="379"/>
        <end position="577"/>
    </location>
</feature>
<reference evidence="19" key="2">
    <citation type="submission" date="2022-10" db="EMBL/GenBank/DDBJ databases">
        <authorList>
            <consortium name="ENA_rothamsted_submissions"/>
            <consortium name="culmorum"/>
            <person name="King R."/>
        </authorList>
    </citation>
    <scope>NUCLEOTIDE SEQUENCE</scope>
</reference>
<evidence type="ECO:0000256" key="13">
    <source>
        <dbReference type="ARBA" id="ARBA00047974"/>
    </source>
</evidence>
<dbReference type="PROSITE" id="PS51480">
    <property type="entry name" value="DHAL"/>
    <property type="match status" value="1"/>
</dbReference>
<dbReference type="Pfam" id="PF02733">
    <property type="entry name" value="Dak1"/>
    <property type="match status" value="1"/>
</dbReference>
<dbReference type="Gene3D" id="1.25.40.340">
    <property type="match status" value="1"/>
</dbReference>
<evidence type="ECO:0000256" key="10">
    <source>
        <dbReference type="ARBA" id="ARBA00032426"/>
    </source>
</evidence>
<dbReference type="InterPro" id="IPR050861">
    <property type="entry name" value="Dihydroxyacetone_Kinase"/>
</dbReference>
<dbReference type="Proteomes" id="UP001153714">
    <property type="component" value="Chromosome 14"/>
</dbReference>
<keyword evidence="20" id="KW-1185">Reference proteome</keyword>
<evidence type="ECO:0000313" key="19">
    <source>
        <dbReference type="EMBL" id="CAH0750497.1"/>
    </source>
</evidence>
<dbReference type="Gene3D" id="3.30.1180.20">
    <property type="entry name" value="Dihydroxyacetone kinase, domain 2"/>
    <property type="match status" value="1"/>
</dbReference>
<comment type="subunit">
    <text evidence="12">Homodimer. Interacts with IFIH1 (via the CARD domains), the interaction is inhibited by viral infection.</text>
</comment>
<dbReference type="GO" id="GO:0005829">
    <property type="term" value="C:cytosol"/>
    <property type="evidence" value="ECO:0007669"/>
    <property type="project" value="TreeGrafter"/>
</dbReference>
<comment type="function">
    <text evidence="11">Catalyzes both the phosphorylation of dihydroxyacetone and of glyceraldehyde, and the splitting of ribonucleoside diphosphate-X compounds among which FAD is the best substrate. Represses IFIH1-mediated cellular antiviral response.</text>
</comment>
<comment type="catalytic activity">
    <reaction evidence="15">
        <text>dihydroxyacetone + ATP = dihydroxyacetone phosphate + ADP + H(+)</text>
        <dbReference type="Rhea" id="RHEA:15773"/>
        <dbReference type="ChEBI" id="CHEBI:15378"/>
        <dbReference type="ChEBI" id="CHEBI:16016"/>
        <dbReference type="ChEBI" id="CHEBI:30616"/>
        <dbReference type="ChEBI" id="CHEBI:57642"/>
        <dbReference type="ChEBI" id="CHEBI:456216"/>
        <dbReference type="EC" id="2.7.1.29"/>
    </reaction>
</comment>
<dbReference type="OrthoDB" id="1724672at2759"/>
<feature type="domain" description="DhaK" evidence="18">
    <location>
        <begin position="14"/>
        <end position="338"/>
    </location>
</feature>
<evidence type="ECO:0000256" key="4">
    <source>
        <dbReference type="ARBA" id="ARBA00018932"/>
    </source>
</evidence>
<evidence type="ECO:0000256" key="5">
    <source>
        <dbReference type="ARBA" id="ARBA00022679"/>
    </source>
</evidence>
<evidence type="ECO:0000256" key="15">
    <source>
        <dbReference type="ARBA" id="ARBA00048898"/>
    </source>
</evidence>
<dbReference type="GO" id="GO:0019563">
    <property type="term" value="P:glycerol catabolic process"/>
    <property type="evidence" value="ECO:0007669"/>
    <property type="project" value="TreeGrafter"/>
</dbReference>
<dbReference type="EMBL" id="OU893345">
    <property type="protein sequence ID" value="CAH0750497.1"/>
    <property type="molecule type" value="Genomic_DNA"/>
</dbReference>
<evidence type="ECO:0000256" key="12">
    <source>
        <dbReference type="ARBA" id="ARBA00046681"/>
    </source>
</evidence>
<keyword evidence="7" id="KW-0418">Kinase</keyword>
<evidence type="ECO:0000259" key="17">
    <source>
        <dbReference type="PROSITE" id="PS51480"/>
    </source>
</evidence>
<dbReference type="InterPro" id="IPR004007">
    <property type="entry name" value="DhaL_dom"/>
</dbReference>
<dbReference type="InterPro" id="IPR036117">
    <property type="entry name" value="DhaL_dom_sf"/>
</dbReference>
<dbReference type="GO" id="GO:0005524">
    <property type="term" value="F:ATP binding"/>
    <property type="evidence" value="ECO:0007669"/>
    <property type="project" value="UniProtKB-KW"/>
</dbReference>
<evidence type="ECO:0000256" key="1">
    <source>
        <dbReference type="ARBA" id="ARBA00012107"/>
    </source>
</evidence>
<keyword evidence="6" id="KW-0547">Nucleotide-binding</keyword>
<sequence length="583" mass="60980">MASDKPVTNKLINSPETCVDDNLRGLVAANPQLHLHPQHRVVTVRSKINNGKVAVIGGGGSGHEPFAAGFVGAGMLDGAVAGGIFSSPPTGNVLYAITYLYKYNSGGVLVLIGNYTGDRLNFGKAIEKAKLAGVKVEGVIVGEDVASSHNKTGGRGMCAEVYLFKMCGALAAQGASLEEVRNLAVESSQCMATLGVCLSPCSLPGQPPLFEIAHGMMELGAGVHGEAGIAKVKLGTAKEVVSLILQKIVEHLKLTSGDRVTAMVNNLGATSILEMNIINKEIKDFLVNRQITLERIYSGHMKSSLEMHGFQICLLHLSAEHGEGWLRLLDTTTLVPSWPAYPLPDCDDAEGSIGDDDDLTQHSDAKGANGPSLSCSEQTLLRDSLCAAAEALAQNEALLNRLDSGCGDGDCGTTLKKFSLAILEYTKTASMEYPSNVLWDLSEVAERDMGGTSGGIYSLGLSAAAQAYGSAKTNDAASWLLALDSATRAISKYGGADPGDRTMLDSIHAAVVAFKEQLSCGVYSIARAAAQAAERGAAGTAGMTARAGRASYVSSAYTTDEDAGARGAAIWLQAIFNYISKEI</sequence>
<evidence type="ECO:0000256" key="16">
    <source>
        <dbReference type="SAM" id="MobiDB-lite"/>
    </source>
</evidence>
<dbReference type="SUPFAM" id="SSF101473">
    <property type="entry name" value="DhaL-like"/>
    <property type="match status" value="1"/>
</dbReference>
<dbReference type="EC" id="2.7.1.28" evidence="2"/>
<dbReference type="PANTHER" id="PTHR28629:SF4">
    <property type="entry name" value="TRIOKINASE_FMN CYCLASE"/>
    <property type="match status" value="1"/>
</dbReference>
<feature type="region of interest" description="Disordered" evidence="16">
    <location>
        <begin position="352"/>
        <end position="373"/>
    </location>
</feature>
<dbReference type="SUPFAM" id="SSF82549">
    <property type="entry name" value="DAK1/DegV-like"/>
    <property type="match status" value="1"/>
</dbReference>